<feature type="transmembrane region" description="Helical" evidence="10">
    <location>
        <begin position="292"/>
        <end position="315"/>
    </location>
</feature>
<dbReference type="OrthoDB" id="9807021at2"/>
<evidence type="ECO:0000256" key="10">
    <source>
        <dbReference type="SAM" id="Phobius"/>
    </source>
</evidence>
<sequence>MKSFKRISKKNAISTLFKSFRVKIVSLMLILMLLPLIISIIYISHTTYDQIYNDVTIQQMNRATYLNMQIQTQLNEMQQLTDLLATSSMIKSMDFDKMHEFLQATLHQYPIIDGIFVIREDGMQVYHSDGKEHLGDRSDREYFQKGMQGKSGFTDILISKTTGKPIIIYATPIKNGNKIIGVMNINLSLDGITTNLIANQKHGKTGYAYIVDHTGKLIAHPNEKLVEKITDFSNLIPVQNLLKGKTGRVEYDLNGTKKLATYLPIETTNWGIVVEIDSEEAFASLNNQMNTFYMIIFISLIISLIASNIAGKYIINPIKELNKKINFASKGELKQANLDGKILKRKDEFGYIASSFNNMIKSIGSLIEDIKNSTKIVLNSSNSLAGITSESTIAMNEISSTMEEITSSASEQANQTEEGVSKVHDLANKIEMVTNATKEMDTASKTVTDLIQKGLLSVNTLGERSQENTQANVELNNTIMKVDTSAQEIGVIIEAIGQIAKQTNLLSLNAAIEAARAGEHGKGFAVVAEEIRKLAEQSSQSAQKIRDLITGIQEQSKSAVQSMETAKSISDAETLAVKETENAFKNISLAIDTLTKKIKEINEHNNQMDSSKEALVDIISSIAAATQQTSAATQEVSASTQEQLASTQQLSAYAEDLKMLAGQLETLIEKFNI</sequence>
<dbReference type="AlphaFoldDB" id="A0A1T4KYD9"/>
<dbReference type="GO" id="GO:0004888">
    <property type="term" value="F:transmembrane signaling receptor activity"/>
    <property type="evidence" value="ECO:0007669"/>
    <property type="project" value="InterPro"/>
</dbReference>
<dbReference type="GO" id="GO:0007165">
    <property type="term" value="P:signal transduction"/>
    <property type="evidence" value="ECO:0007669"/>
    <property type="project" value="UniProtKB-KW"/>
</dbReference>
<dbReference type="InterPro" id="IPR033479">
    <property type="entry name" value="dCache_1"/>
</dbReference>
<dbReference type="GO" id="GO:0006935">
    <property type="term" value="P:chemotaxis"/>
    <property type="evidence" value="ECO:0007669"/>
    <property type="project" value="UniProtKB-KW"/>
</dbReference>
<evidence type="ECO:0000256" key="4">
    <source>
        <dbReference type="ARBA" id="ARBA00022692"/>
    </source>
</evidence>
<dbReference type="EMBL" id="FUWV01000003">
    <property type="protein sequence ID" value="SJZ47446.1"/>
    <property type="molecule type" value="Genomic_DNA"/>
</dbReference>
<dbReference type="InterPro" id="IPR003660">
    <property type="entry name" value="HAMP_dom"/>
</dbReference>
<evidence type="ECO:0000256" key="8">
    <source>
        <dbReference type="ARBA" id="ARBA00029447"/>
    </source>
</evidence>
<keyword evidence="5 10" id="KW-1133">Transmembrane helix</keyword>
<comment type="subcellular location">
    <subcellularLocation>
        <location evidence="1">Cell membrane</location>
        <topology evidence="1">Multi-pass membrane protein</topology>
    </subcellularLocation>
</comment>
<dbReference type="Gene3D" id="1.10.8.500">
    <property type="entry name" value="HAMP domain in histidine kinase"/>
    <property type="match status" value="1"/>
</dbReference>
<dbReference type="CDD" id="cd06225">
    <property type="entry name" value="HAMP"/>
    <property type="match status" value="1"/>
</dbReference>
<evidence type="ECO:0000256" key="6">
    <source>
        <dbReference type="ARBA" id="ARBA00023136"/>
    </source>
</evidence>
<dbReference type="CDD" id="cd12914">
    <property type="entry name" value="PDC1_DGC_like"/>
    <property type="match status" value="1"/>
</dbReference>
<keyword evidence="2" id="KW-1003">Cell membrane</keyword>
<evidence type="ECO:0000256" key="9">
    <source>
        <dbReference type="PROSITE-ProRule" id="PRU00284"/>
    </source>
</evidence>
<dbReference type="SUPFAM" id="SSF103190">
    <property type="entry name" value="Sensory domain-like"/>
    <property type="match status" value="2"/>
</dbReference>
<dbReference type="Pfam" id="PF00015">
    <property type="entry name" value="MCPsignal"/>
    <property type="match status" value="1"/>
</dbReference>
<comment type="similarity">
    <text evidence="8">Belongs to the methyl-accepting chemotaxis (MCP) protein family.</text>
</comment>
<dbReference type="RefSeq" id="WP_087678150.1">
    <property type="nucleotide sequence ID" value="NZ_FUWV01000003.1"/>
</dbReference>
<keyword evidence="14" id="KW-1185">Reference proteome</keyword>
<dbReference type="PANTHER" id="PTHR32089">
    <property type="entry name" value="METHYL-ACCEPTING CHEMOTAXIS PROTEIN MCPB"/>
    <property type="match status" value="1"/>
</dbReference>
<dbReference type="SUPFAM" id="SSF58104">
    <property type="entry name" value="Methyl-accepting chemotaxis protein (MCP) signaling domain"/>
    <property type="match status" value="1"/>
</dbReference>
<dbReference type="CDD" id="cd12912">
    <property type="entry name" value="PDC2_MCP_like"/>
    <property type="match status" value="1"/>
</dbReference>
<evidence type="ECO:0000313" key="13">
    <source>
        <dbReference type="EMBL" id="SJZ47446.1"/>
    </source>
</evidence>
<dbReference type="Gene3D" id="3.30.450.20">
    <property type="entry name" value="PAS domain"/>
    <property type="match status" value="2"/>
</dbReference>
<proteinExistence type="inferred from homology"/>
<dbReference type="Pfam" id="PF02743">
    <property type="entry name" value="dCache_1"/>
    <property type="match status" value="1"/>
</dbReference>
<evidence type="ECO:0000256" key="3">
    <source>
        <dbReference type="ARBA" id="ARBA00022500"/>
    </source>
</evidence>
<dbReference type="SMART" id="SM00283">
    <property type="entry name" value="MA"/>
    <property type="match status" value="1"/>
</dbReference>
<dbReference type="GO" id="GO:0005886">
    <property type="term" value="C:plasma membrane"/>
    <property type="evidence" value="ECO:0007669"/>
    <property type="project" value="UniProtKB-SubCell"/>
</dbReference>
<dbReference type="InterPro" id="IPR004090">
    <property type="entry name" value="Chemotax_Me-accpt_rcpt"/>
</dbReference>
<dbReference type="PROSITE" id="PS50111">
    <property type="entry name" value="CHEMOTAXIS_TRANSDUC_2"/>
    <property type="match status" value="1"/>
</dbReference>
<dbReference type="PANTHER" id="PTHR32089:SF112">
    <property type="entry name" value="LYSOZYME-LIKE PROTEIN-RELATED"/>
    <property type="match status" value="1"/>
</dbReference>
<keyword evidence="6 10" id="KW-0472">Membrane</keyword>
<gene>
    <name evidence="13" type="ORF">SAMN02745973_00724</name>
</gene>
<keyword evidence="3" id="KW-0145">Chemotaxis</keyword>
<name>A0A1T4KYD9_9FIRM</name>
<reference evidence="13 14" key="1">
    <citation type="submission" date="2017-02" db="EMBL/GenBank/DDBJ databases">
        <authorList>
            <person name="Peterson S.W."/>
        </authorList>
    </citation>
    <scope>NUCLEOTIDE SEQUENCE [LARGE SCALE GENOMIC DNA]</scope>
    <source>
        <strain evidence="13 14">DSM 15102</strain>
    </source>
</reference>
<dbReference type="InterPro" id="IPR029151">
    <property type="entry name" value="Sensor-like_sf"/>
</dbReference>
<evidence type="ECO:0000259" key="11">
    <source>
        <dbReference type="PROSITE" id="PS50111"/>
    </source>
</evidence>
<dbReference type="InterPro" id="IPR004089">
    <property type="entry name" value="MCPsignal_dom"/>
</dbReference>
<feature type="transmembrane region" description="Helical" evidence="10">
    <location>
        <begin position="20"/>
        <end position="43"/>
    </location>
</feature>
<organism evidence="13 14">
    <name type="scientific">Garciella nitratireducens DSM 15102</name>
    <dbReference type="NCBI Taxonomy" id="1121911"/>
    <lineage>
        <taxon>Bacteria</taxon>
        <taxon>Bacillati</taxon>
        <taxon>Bacillota</taxon>
        <taxon>Clostridia</taxon>
        <taxon>Eubacteriales</taxon>
        <taxon>Eubacteriaceae</taxon>
        <taxon>Garciella</taxon>
    </lineage>
</organism>
<evidence type="ECO:0000256" key="1">
    <source>
        <dbReference type="ARBA" id="ARBA00004651"/>
    </source>
</evidence>
<evidence type="ECO:0000313" key="14">
    <source>
        <dbReference type="Proteomes" id="UP000196365"/>
    </source>
</evidence>
<keyword evidence="7 9" id="KW-0807">Transducer</keyword>
<keyword evidence="4 10" id="KW-0812">Transmembrane</keyword>
<evidence type="ECO:0000256" key="7">
    <source>
        <dbReference type="ARBA" id="ARBA00023224"/>
    </source>
</evidence>
<feature type="domain" description="Methyl-accepting transducer" evidence="11">
    <location>
        <begin position="387"/>
        <end position="644"/>
    </location>
</feature>
<feature type="domain" description="HAMP" evidence="12">
    <location>
        <begin position="312"/>
        <end position="368"/>
    </location>
</feature>
<evidence type="ECO:0000256" key="5">
    <source>
        <dbReference type="ARBA" id="ARBA00022989"/>
    </source>
</evidence>
<evidence type="ECO:0000259" key="12">
    <source>
        <dbReference type="PROSITE" id="PS50885"/>
    </source>
</evidence>
<dbReference type="PRINTS" id="PR00260">
    <property type="entry name" value="CHEMTRNSDUCR"/>
</dbReference>
<protein>
    <submittedName>
        <fullName evidence="13">Methyl-accepting chemotaxis protein</fullName>
    </submittedName>
</protein>
<dbReference type="Gene3D" id="1.10.287.950">
    <property type="entry name" value="Methyl-accepting chemotaxis protein"/>
    <property type="match status" value="1"/>
</dbReference>
<evidence type="ECO:0000256" key="2">
    <source>
        <dbReference type="ARBA" id="ARBA00022475"/>
    </source>
</evidence>
<dbReference type="Proteomes" id="UP000196365">
    <property type="component" value="Unassembled WGS sequence"/>
</dbReference>
<dbReference type="PROSITE" id="PS50885">
    <property type="entry name" value="HAMP"/>
    <property type="match status" value="1"/>
</dbReference>
<accession>A0A1T4KYD9</accession>